<evidence type="ECO:0000313" key="2">
    <source>
        <dbReference type="EMBL" id="GFC74158.1"/>
    </source>
</evidence>
<comment type="caution">
    <text evidence="2">The sequence shown here is derived from an EMBL/GenBank/DDBJ whole genome shotgun (WGS) entry which is preliminary data.</text>
</comment>
<feature type="non-terminal residue" evidence="2">
    <location>
        <position position="1"/>
    </location>
</feature>
<accession>A0A699QSD7</accession>
<sequence length="100" mass="10471">SEVESDEDVSGIDAGVQDEGQAGLNPGAQDEGQAGPNPDEQDEGQARPNPGDAATSKPQSSPVVHARPNLKRMDLEATNVSSQPHLEQMDDGFTATSYPK</sequence>
<dbReference type="EMBL" id="BKCJ011046022">
    <property type="protein sequence ID" value="GFC74158.1"/>
    <property type="molecule type" value="Genomic_DNA"/>
</dbReference>
<dbReference type="AlphaFoldDB" id="A0A699QSD7"/>
<organism evidence="2">
    <name type="scientific">Tanacetum cinerariifolium</name>
    <name type="common">Dalmatian daisy</name>
    <name type="synonym">Chrysanthemum cinerariifolium</name>
    <dbReference type="NCBI Taxonomy" id="118510"/>
    <lineage>
        <taxon>Eukaryota</taxon>
        <taxon>Viridiplantae</taxon>
        <taxon>Streptophyta</taxon>
        <taxon>Embryophyta</taxon>
        <taxon>Tracheophyta</taxon>
        <taxon>Spermatophyta</taxon>
        <taxon>Magnoliopsida</taxon>
        <taxon>eudicotyledons</taxon>
        <taxon>Gunneridae</taxon>
        <taxon>Pentapetalae</taxon>
        <taxon>asterids</taxon>
        <taxon>campanulids</taxon>
        <taxon>Asterales</taxon>
        <taxon>Asteraceae</taxon>
        <taxon>Asteroideae</taxon>
        <taxon>Anthemideae</taxon>
        <taxon>Anthemidinae</taxon>
        <taxon>Tanacetum</taxon>
    </lineage>
</organism>
<feature type="compositionally biased region" description="Acidic residues" evidence="1">
    <location>
        <begin position="1"/>
        <end position="10"/>
    </location>
</feature>
<feature type="region of interest" description="Disordered" evidence="1">
    <location>
        <begin position="1"/>
        <end position="100"/>
    </location>
</feature>
<name>A0A699QSD7_TANCI</name>
<gene>
    <name evidence="2" type="ORF">Tci_846128</name>
</gene>
<reference evidence="2" key="1">
    <citation type="journal article" date="2019" name="Sci. Rep.">
        <title>Draft genome of Tanacetum cinerariifolium, the natural source of mosquito coil.</title>
        <authorList>
            <person name="Yamashiro T."/>
            <person name="Shiraishi A."/>
            <person name="Satake H."/>
            <person name="Nakayama K."/>
        </authorList>
    </citation>
    <scope>NUCLEOTIDE SEQUENCE</scope>
</reference>
<feature type="non-terminal residue" evidence="2">
    <location>
        <position position="100"/>
    </location>
</feature>
<evidence type="ECO:0000256" key="1">
    <source>
        <dbReference type="SAM" id="MobiDB-lite"/>
    </source>
</evidence>
<protein>
    <submittedName>
        <fullName evidence="2">Uncharacterized protein</fullName>
    </submittedName>
</protein>
<proteinExistence type="predicted"/>